<evidence type="ECO:0000256" key="2">
    <source>
        <dbReference type="ARBA" id="ARBA00008571"/>
    </source>
</evidence>
<dbReference type="PANTHER" id="PTHR39585">
    <property type="entry name" value="FAD ASSEMBLY FACTOR SDHE"/>
    <property type="match status" value="1"/>
</dbReference>
<dbReference type="EMBL" id="CP124755">
    <property type="protein sequence ID" value="WGZ91985.1"/>
    <property type="molecule type" value="Genomic_DNA"/>
</dbReference>
<dbReference type="Gene3D" id="1.10.150.250">
    <property type="entry name" value="Flavinator of succinate dehydrogenase"/>
    <property type="match status" value="1"/>
</dbReference>
<comment type="similarity">
    <text evidence="2">Belongs to the SdhE FAD assembly factor family.</text>
</comment>
<organism evidence="6">
    <name type="scientific">Candidatus Thiocaldithrix dubininis</name>
    <dbReference type="NCBI Taxonomy" id="3080823"/>
    <lineage>
        <taxon>Bacteria</taxon>
        <taxon>Pseudomonadati</taxon>
        <taxon>Pseudomonadota</taxon>
        <taxon>Gammaproteobacteria</taxon>
        <taxon>Thiotrichales</taxon>
        <taxon>Thiotrichaceae</taxon>
        <taxon>Candidatus Thiocaldithrix</taxon>
    </lineage>
</organism>
<dbReference type="Pfam" id="PF03937">
    <property type="entry name" value="Sdh5"/>
    <property type="match status" value="1"/>
</dbReference>
<evidence type="ECO:0000256" key="5">
    <source>
        <dbReference type="ARBA" id="ARBA00023186"/>
    </source>
</evidence>
<dbReference type="SUPFAM" id="SSF109910">
    <property type="entry name" value="YgfY-like"/>
    <property type="match status" value="1"/>
</dbReference>
<dbReference type="AlphaFoldDB" id="A0AA95H823"/>
<name>A0AA95H823_9GAMM</name>
<dbReference type="InterPro" id="IPR050531">
    <property type="entry name" value="SdhE_FAD_assembly_factor"/>
</dbReference>
<dbReference type="GO" id="GO:0006105">
    <property type="term" value="P:succinate metabolic process"/>
    <property type="evidence" value="ECO:0007669"/>
    <property type="project" value="TreeGrafter"/>
</dbReference>
<dbReference type="KEGG" id="tdu:QJT80_05765"/>
<dbReference type="InterPro" id="IPR036714">
    <property type="entry name" value="SDH_sf"/>
</dbReference>
<evidence type="ECO:0000256" key="3">
    <source>
        <dbReference type="ARBA" id="ARBA00019418"/>
    </source>
</evidence>
<gene>
    <name evidence="6" type="ORF">QJT80_05765</name>
</gene>
<reference evidence="6" key="2">
    <citation type="submission" date="2023-04" db="EMBL/GenBank/DDBJ databases">
        <authorList>
            <person name="Beletskiy A.V."/>
            <person name="Mardanov A.V."/>
            <person name="Ravin N.V."/>
        </authorList>
    </citation>
    <scope>NUCLEOTIDE SEQUENCE</scope>
    <source>
        <strain evidence="6">GKL-01</strain>
    </source>
</reference>
<dbReference type="GO" id="GO:0005737">
    <property type="term" value="C:cytoplasm"/>
    <property type="evidence" value="ECO:0007669"/>
    <property type="project" value="UniProtKB-SubCell"/>
</dbReference>
<comment type="subcellular location">
    <subcellularLocation>
        <location evidence="1">Cytoplasm</location>
    </subcellularLocation>
</comment>
<reference evidence="6" key="1">
    <citation type="journal article" date="2023" name="Int. J. Mol. Sci.">
        <title>Metagenomics Revealed a New Genus 'Candidatus Thiocaldithrix dubininis' gen. nov., sp. nov. and a New Species 'Candidatus Thiothrix putei' sp. nov. in the Family Thiotrichaceae, Some Members of Which Have Traits of Both Na+- and H+-Motive Energetics.</title>
        <authorList>
            <person name="Ravin N.V."/>
            <person name="Muntyan M.S."/>
            <person name="Smolyakov D.D."/>
            <person name="Rudenko T.S."/>
            <person name="Beletsky A.V."/>
            <person name="Mardanov A.V."/>
            <person name="Grabovich M.Y."/>
        </authorList>
    </citation>
    <scope>NUCLEOTIDE SEQUENCE</scope>
    <source>
        <strain evidence="6">GKL-01</strain>
    </source>
</reference>
<sequence>MDTREYSRVKMRCRRGLKELDVVFTHYLAHYYSQADDEEKQCLDELLETQDPVLFDWILGMTPIPERYHSLINKLRLAHE</sequence>
<dbReference type="PANTHER" id="PTHR39585:SF1">
    <property type="entry name" value="FAD ASSEMBLY FACTOR SDHE"/>
    <property type="match status" value="1"/>
</dbReference>
<dbReference type="InterPro" id="IPR005631">
    <property type="entry name" value="SDH"/>
</dbReference>
<evidence type="ECO:0000256" key="4">
    <source>
        <dbReference type="ARBA" id="ARBA00022490"/>
    </source>
</evidence>
<proteinExistence type="inferred from homology"/>
<keyword evidence="4" id="KW-0963">Cytoplasm</keyword>
<dbReference type="Proteomes" id="UP001300672">
    <property type="component" value="Chromosome"/>
</dbReference>
<protein>
    <recommendedName>
        <fullName evidence="3">FAD assembly factor SdhE</fullName>
    </recommendedName>
</protein>
<accession>A0AA95H823</accession>
<evidence type="ECO:0000313" key="6">
    <source>
        <dbReference type="EMBL" id="WGZ91985.1"/>
    </source>
</evidence>
<evidence type="ECO:0000256" key="1">
    <source>
        <dbReference type="ARBA" id="ARBA00004496"/>
    </source>
</evidence>
<keyword evidence="5" id="KW-0143">Chaperone</keyword>